<dbReference type="RefSeq" id="XP_018831517.1">
    <property type="nucleotide sequence ID" value="XM_018975972.2"/>
</dbReference>
<dbReference type="STRING" id="51240.A0A2I4FIQ5"/>
<keyword evidence="2" id="KW-0678">Repressor</keyword>
<organism evidence="5 6">
    <name type="scientific">Juglans regia</name>
    <name type="common">English walnut</name>
    <dbReference type="NCBI Taxonomy" id="51240"/>
    <lineage>
        <taxon>Eukaryota</taxon>
        <taxon>Viridiplantae</taxon>
        <taxon>Streptophyta</taxon>
        <taxon>Embryophyta</taxon>
        <taxon>Tracheophyta</taxon>
        <taxon>Spermatophyta</taxon>
        <taxon>Magnoliopsida</taxon>
        <taxon>eudicotyledons</taxon>
        <taxon>Gunneridae</taxon>
        <taxon>Pentapetalae</taxon>
        <taxon>rosids</taxon>
        <taxon>fabids</taxon>
        <taxon>Fagales</taxon>
        <taxon>Juglandaceae</taxon>
        <taxon>Juglans</taxon>
    </lineage>
</organism>
<dbReference type="AlphaFoldDB" id="A0A2I4FIQ5"/>
<evidence type="ECO:0000256" key="4">
    <source>
        <dbReference type="PROSITE-ProRule" id="PRU00810"/>
    </source>
</evidence>
<dbReference type="GeneID" id="108999168"/>
<dbReference type="PANTHER" id="PTHR12346:SF0">
    <property type="entry name" value="SIN3A, ISOFORM G"/>
    <property type="match status" value="1"/>
</dbReference>
<keyword evidence="3 4" id="KW-0539">Nucleus</keyword>
<reference evidence="6" key="1">
    <citation type="submission" date="2025-08" db="UniProtKB">
        <authorList>
            <consortium name="RefSeq"/>
        </authorList>
    </citation>
    <scope>IDENTIFICATION</scope>
    <source>
        <tissue evidence="6">Leaves</tissue>
    </source>
</reference>
<comment type="subcellular location">
    <subcellularLocation>
        <location evidence="1 4">Nucleus</location>
    </subcellularLocation>
</comment>
<protein>
    <submittedName>
        <fullName evidence="6">Paired amphipathic helix protein Sin3-like 6 isoform X1</fullName>
    </submittedName>
</protein>
<dbReference type="Gramene" id="Jr02_04270_p1">
    <property type="protein sequence ID" value="cds.Jr02_04270_p1"/>
    <property type="gene ID" value="Jr02_04270"/>
</dbReference>
<accession>A0A2I4FIQ5</accession>
<evidence type="ECO:0000256" key="3">
    <source>
        <dbReference type="ARBA" id="ARBA00023242"/>
    </source>
</evidence>
<name>A0A2I4FIQ5_JUGRE</name>
<dbReference type="InterPro" id="IPR003822">
    <property type="entry name" value="PAH"/>
</dbReference>
<gene>
    <name evidence="6" type="primary">LOC108999168</name>
</gene>
<dbReference type="OrthoDB" id="10265969at2759"/>
<evidence type="ECO:0000256" key="2">
    <source>
        <dbReference type="ARBA" id="ARBA00022491"/>
    </source>
</evidence>
<evidence type="ECO:0000313" key="6">
    <source>
        <dbReference type="RefSeq" id="XP_018831517.1"/>
    </source>
</evidence>
<keyword evidence="5" id="KW-1185">Reference proteome</keyword>
<dbReference type="InterPro" id="IPR036600">
    <property type="entry name" value="PAH_sf"/>
</dbReference>
<proteinExistence type="predicted"/>
<dbReference type="PROSITE" id="PS51477">
    <property type="entry name" value="PAH"/>
    <property type="match status" value="1"/>
</dbReference>
<dbReference type="KEGG" id="jre:108999168"/>
<dbReference type="FunCoup" id="A0A2I4FIQ5">
    <property type="interactions" value="85"/>
</dbReference>
<dbReference type="Proteomes" id="UP000235220">
    <property type="component" value="Chromosome 2"/>
</dbReference>
<dbReference type="PANTHER" id="PTHR12346">
    <property type="entry name" value="SIN3B-RELATED"/>
    <property type="match status" value="1"/>
</dbReference>
<evidence type="ECO:0000313" key="5">
    <source>
        <dbReference type="Proteomes" id="UP000235220"/>
    </source>
</evidence>
<dbReference type="GO" id="GO:0003714">
    <property type="term" value="F:transcription corepressor activity"/>
    <property type="evidence" value="ECO:0007669"/>
    <property type="project" value="InterPro"/>
</dbReference>
<dbReference type="SUPFAM" id="SSF47762">
    <property type="entry name" value="PAH2 domain"/>
    <property type="match status" value="1"/>
</dbReference>
<dbReference type="InterPro" id="IPR039774">
    <property type="entry name" value="Sin3-like"/>
</dbReference>
<dbReference type="Pfam" id="PF02671">
    <property type="entry name" value="PAH"/>
    <property type="match status" value="1"/>
</dbReference>
<dbReference type="Gene3D" id="1.20.1160.11">
    <property type="entry name" value="Paired amphipathic helix"/>
    <property type="match status" value="1"/>
</dbReference>
<sequence length="246" mass="29044">MMAESLSLSLDHHQKQKFPDDEEIYENFLRIAKDFQYKRRSHKQEDAIEFLRLVKDTFKDRQPAETYDDHFLEALQLDSCRSSEKSCTDDHDKVLQLKDAYEFLNLVKEAFKDNPAIYHRFFLLIKHWRLKRIDFFALRSAVEDLFEGQPELLVGFNTFLPTGFEISTLAVSKIKEKARNLLYRIKMRFANDQNQHFVSFAESVNECCNGEKSFIQFLRELTVIFSSNEDLLLELVQGICNESFLS</sequence>
<evidence type="ECO:0000256" key="1">
    <source>
        <dbReference type="ARBA" id="ARBA00004123"/>
    </source>
</evidence>
<dbReference type="GO" id="GO:0005634">
    <property type="term" value="C:nucleus"/>
    <property type="evidence" value="ECO:0007669"/>
    <property type="project" value="UniProtKB-SubCell"/>
</dbReference>